<protein>
    <submittedName>
        <fullName evidence="3">Uncharacterized protein DUF4129</fullName>
    </submittedName>
</protein>
<name>A0A4Q7LT08_9MICO</name>
<dbReference type="InterPro" id="IPR025403">
    <property type="entry name" value="TgpA-like_C"/>
</dbReference>
<dbReference type="OrthoDB" id="3389322at2"/>
<keyword evidence="1" id="KW-0812">Transmembrane</keyword>
<dbReference type="AlphaFoldDB" id="A0A4Q7LT08"/>
<organism evidence="3 4">
    <name type="scientific">Microcella putealis</name>
    <dbReference type="NCBI Taxonomy" id="337005"/>
    <lineage>
        <taxon>Bacteria</taxon>
        <taxon>Bacillati</taxon>
        <taxon>Actinomycetota</taxon>
        <taxon>Actinomycetes</taxon>
        <taxon>Micrococcales</taxon>
        <taxon>Microbacteriaceae</taxon>
        <taxon>Microcella</taxon>
    </lineage>
</organism>
<dbReference type="EMBL" id="SGWW01000002">
    <property type="protein sequence ID" value="RZS57437.1"/>
    <property type="molecule type" value="Genomic_DNA"/>
</dbReference>
<evidence type="ECO:0000313" key="4">
    <source>
        <dbReference type="Proteomes" id="UP000293519"/>
    </source>
</evidence>
<comment type="caution">
    <text evidence="3">The sequence shown here is derived from an EMBL/GenBank/DDBJ whole genome shotgun (WGS) entry which is preliminary data.</text>
</comment>
<gene>
    <name evidence="3" type="ORF">EV141_1149</name>
</gene>
<evidence type="ECO:0000256" key="1">
    <source>
        <dbReference type="SAM" id="Phobius"/>
    </source>
</evidence>
<feature type="domain" description="Protein-glutamine gamma-glutamyltransferase-like C-terminal" evidence="2">
    <location>
        <begin position="132"/>
        <end position="201"/>
    </location>
</feature>
<keyword evidence="1" id="KW-1133">Transmembrane helix</keyword>
<accession>A0A4Q7LT08</accession>
<evidence type="ECO:0000259" key="2">
    <source>
        <dbReference type="Pfam" id="PF13559"/>
    </source>
</evidence>
<dbReference type="Proteomes" id="UP000293519">
    <property type="component" value="Unassembled WGS sequence"/>
</dbReference>
<keyword evidence="1" id="KW-0472">Membrane</keyword>
<feature type="transmembrane region" description="Helical" evidence="1">
    <location>
        <begin position="64"/>
        <end position="87"/>
    </location>
</feature>
<keyword evidence="4" id="KW-1185">Reference proteome</keyword>
<reference evidence="3 4" key="1">
    <citation type="journal article" date="2015" name="Stand. Genomic Sci.">
        <title>Genomic Encyclopedia of Bacterial and Archaeal Type Strains, Phase III: the genomes of soil and plant-associated and newly described type strains.</title>
        <authorList>
            <person name="Whitman W.B."/>
            <person name="Woyke T."/>
            <person name="Klenk H.P."/>
            <person name="Zhou Y."/>
            <person name="Lilburn T.G."/>
            <person name="Beck B.J."/>
            <person name="De Vos P."/>
            <person name="Vandamme P."/>
            <person name="Eisen J.A."/>
            <person name="Garrity G."/>
            <person name="Hugenholtz P."/>
            <person name="Kyrpides N.C."/>
        </authorList>
    </citation>
    <scope>NUCLEOTIDE SEQUENCE [LARGE SCALE GENOMIC DNA]</scope>
    <source>
        <strain evidence="3 4">CV2</strain>
    </source>
</reference>
<proteinExistence type="predicted"/>
<dbReference type="Pfam" id="PF13559">
    <property type="entry name" value="DUF4129"/>
    <property type="match status" value="1"/>
</dbReference>
<sequence>MASVGARVGAPLTPDAPDAQELLRGELANPRYAEAQPTWFDLLSQSVLDWFLGLFESGVSGPPGLGLVIVVLVIGALIAVAIALYGIPARRARRAAREDLFGDTDTRSARDMRRDAETAAARGDWASAIADRYRAIARALDERTIVTVHPGTTAHGFARLAARAFPDAGGELERAADAFDGVRYLGRVGTSAEYEHVRDLDTRLSAAASPVATAARGQAAAVQAPEVPR</sequence>
<evidence type="ECO:0000313" key="3">
    <source>
        <dbReference type="EMBL" id="RZS57437.1"/>
    </source>
</evidence>